<evidence type="ECO:0000256" key="2">
    <source>
        <dbReference type="ARBA" id="ARBA00007532"/>
    </source>
</evidence>
<dbReference type="Pfam" id="PF20180">
    <property type="entry name" value="UQCC2_CBP6"/>
    <property type="match status" value="1"/>
</dbReference>
<dbReference type="InterPro" id="IPR006338">
    <property type="entry name" value="Thioredoxin/glutathione_Rdtase"/>
</dbReference>
<evidence type="ECO:0000256" key="10">
    <source>
        <dbReference type="ARBA" id="ARBA00023284"/>
    </source>
</evidence>
<evidence type="ECO:0000256" key="11">
    <source>
        <dbReference type="RuleBase" id="RU003691"/>
    </source>
</evidence>
<dbReference type="GO" id="GO:0005739">
    <property type="term" value="C:mitochondrion"/>
    <property type="evidence" value="ECO:0007669"/>
    <property type="project" value="TreeGrafter"/>
</dbReference>
<evidence type="ECO:0000256" key="5">
    <source>
        <dbReference type="ARBA" id="ARBA00022827"/>
    </source>
</evidence>
<gene>
    <name evidence="15" type="ORF">PMAYCL1PPCAC_18441</name>
</gene>
<evidence type="ECO:0000256" key="1">
    <source>
        <dbReference type="ARBA" id="ARBA00001974"/>
    </source>
</evidence>
<dbReference type="Gene3D" id="3.50.50.60">
    <property type="entry name" value="FAD/NAD(P)-binding domain"/>
    <property type="match status" value="2"/>
</dbReference>
<evidence type="ECO:0000259" key="14">
    <source>
        <dbReference type="Pfam" id="PF07992"/>
    </source>
</evidence>
<evidence type="ECO:0000256" key="6">
    <source>
        <dbReference type="ARBA" id="ARBA00022857"/>
    </source>
</evidence>
<protein>
    <recommendedName>
        <fullName evidence="3">thioredoxin-disulfide reductase (NADPH)</fullName>
        <ecNumber evidence="3">1.8.1.9</ecNumber>
    </recommendedName>
</protein>
<keyword evidence="4 11" id="KW-0285">Flavoprotein</keyword>
<dbReference type="AlphaFoldDB" id="A0AAN5CPD9"/>
<keyword evidence="10 11" id="KW-0676">Redox-active center</keyword>
<dbReference type="FunFam" id="3.50.50.60:FF:000012">
    <property type="entry name" value="Thioredoxin reductase 1, cytoplasmic"/>
    <property type="match status" value="1"/>
</dbReference>
<dbReference type="Pfam" id="PF02852">
    <property type="entry name" value="Pyr_redox_dim"/>
    <property type="match status" value="1"/>
</dbReference>
<evidence type="ECO:0000313" key="15">
    <source>
        <dbReference type="EMBL" id="GMR48246.1"/>
    </source>
</evidence>
<proteinExistence type="inferred from homology"/>
<feature type="domain" description="FAD/NAD(P)-binding" evidence="14">
    <location>
        <begin position="311"/>
        <end position="655"/>
    </location>
</feature>
<feature type="compositionally biased region" description="Basic and acidic residues" evidence="12">
    <location>
        <begin position="150"/>
        <end position="161"/>
    </location>
</feature>
<dbReference type="InterPro" id="IPR016156">
    <property type="entry name" value="FAD/NAD-linked_Rdtase_dimer_sf"/>
</dbReference>
<dbReference type="PANTHER" id="PTHR42737">
    <property type="entry name" value="GLUTATHIONE REDUCTASE"/>
    <property type="match status" value="1"/>
</dbReference>
<comment type="cofactor">
    <cofactor evidence="1">
        <name>FAD</name>
        <dbReference type="ChEBI" id="CHEBI:57692"/>
    </cofactor>
</comment>
<accession>A0AAN5CPD9</accession>
<dbReference type="Proteomes" id="UP001328107">
    <property type="component" value="Unassembled WGS sequence"/>
</dbReference>
<dbReference type="GO" id="GO:0005829">
    <property type="term" value="C:cytosol"/>
    <property type="evidence" value="ECO:0007669"/>
    <property type="project" value="TreeGrafter"/>
</dbReference>
<dbReference type="InterPro" id="IPR036188">
    <property type="entry name" value="FAD/NAD-bd_sf"/>
</dbReference>
<comment type="similarity">
    <text evidence="2 11">Belongs to the class-I pyridine nucleotide-disulfide oxidoreductase family.</text>
</comment>
<dbReference type="GO" id="GO:0034599">
    <property type="term" value="P:cellular response to oxidative stress"/>
    <property type="evidence" value="ECO:0007669"/>
    <property type="project" value="TreeGrafter"/>
</dbReference>
<evidence type="ECO:0000256" key="8">
    <source>
        <dbReference type="ARBA" id="ARBA00023002"/>
    </source>
</evidence>
<dbReference type="InterPro" id="IPR012999">
    <property type="entry name" value="Pyr_OxRdtase_I_AS"/>
</dbReference>
<dbReference type="GO" id="GO:0004362">
    <property type="term" value="F:glutathione-disulfide reductase (NADPH) activity"/>
    <property type="evidence" value="ECO:0007669"/>
    <property type="project" value="TreeGrafter"/>
</dbReference>
<dbReference type="Pfam" id="PF07992">
    <property type="entry name" value="Pyr_redox_2"/>
    <property type="match status" value="1"/>
</dbReference>
<dbReference type="InterPro" id="IPR004099">
    <property type="entry name" value="Pyr_nucl-diS_OxRdtase_dimer"/>
</dbReference>
<dbReference type="SUPFAM" id="SSF51905">
    <property type="entry name" value="FAD/NAD(P)-binding domain"/>
    <property type="match status" value="1"/>
</dbReference>
<feature type="domain" description="Pyridine nucleotide-disulphide oxidoreductase dimerisation" evidence="13">
    <location>
        <begin position="674"/>
        <end position="786"/>
    </location>
</feature>
<keyword evidence="7" id="KW-0712">Selenocysteine</keyword>
<dbReference type="GO" id="GO:0004791">
    <property type="term" value="F:thioredoxin-disulfide reductase (NADPH) activity"/>
    <property type="evidence" value="ECO:0007669"/>
    <property type="project" value="UniProtKB-EC"/>
</dbReference>
<dbReference type="EMBL" id="BTRK01000004">
    <property type="protein sequence ID" value="GMR48246.1"/>
    <property type="molecule type" value="Genomic_DNA"/>
</dbReference>
<evidence type="ECO:0000259" key="13">
    <source>
        <dbReference type="Pfam" id="PF02852"/>
    </source>
</evidence>
<keyword evidence="5 11" id="KW-0274">FAD</keyword>
<sequence length="803" mass="88261">MSKQLYKRYVRLVAQWPKDQYKSPSRDLAVYLGKQVEAAFAKDASPLNAALCEKKLNSLEQILSNKWGDAFPHNYKSGSFGMTLEQVEQLTSESSRKKLGLAPKQSIFKKIFSFLPRGSRRAYSTRPSHSLFPPRMGAVVAVLRGCSTGETRETQGEERPPDPGGGEWAPMYRSGMEERGEQAKDALGKIAEAKVAVVYTGKRTDALPAKTKADAWYALYRASNARKTAICYVEENEEQKKRITSILHEAGVNEMEEILVKESAVAQIEKYTGMKGMPIVFVKGCPVGDESALRAVAEGGRLAEWVKDHQYDLVVIGGGSGGLAAAKEAAGLGWKVACLDFVKPSPLGTTWGLGGTCVNVGCIPKKLMHQSALLGHSINDARSFGWKLPPKKEIVHDWKTLKQNVQDHIVSLNWGYKVALREKTVTYVNGYGVFTGTHEISATDKKGKVTKLTADRFLVATGLRPRYPDIPGAKEYCITSDDLFALPYSPGKTLCVGASYVSLECAGFLKGMGLDVSVMVRSILLRGFDQDMAERIRKQMSEDGVKFVSSIPTRVEELEPRSKERAGRLKVYFNLKKEDGSEEETSEEFNTVLIAIGRDAVTADLGLNLPGVRLDKSGKVVGRRTEQSFSCPYVYAVGDVLSGCPELTPVAIHAGRALMRRLKGKMELTDYDAIPTTVFTPLEYGCCGLSEEAAIARFGKEDVVVYHNVFLPLEYTVPDRKEKDHCYLKLICRASDQDRVLGFHILCPSAGEVTQGFGIALKLNAKKEDFDTLIGIHPTVAENFTTLTLVKKEGEGELKATGC</sequence>
<dbReference type="GO" id="GO:0006749">
    <property type="term" value="P:glutathione metabolic process"/>
    <property type="evidence" value="ECO:0007669"/>
    <property type="project" value="TreeGrafter"/>
</dbReference>
<evidence type="ECO:0000313" key="16">
    <source>
        <dbReference type="Proteomes" id="UP001328107"/>
    </source>
</evidence>
<dbReference type="GO" id="GO:0050660">
    <property type="term" value="F:flavin adenine dinucleotide binding"/>
    <property type="evidence" value="ECO:0007669"/>
    <property type="project" value="InterPro"/>
</dbReference>
<dbReference type="PANTHER" id="PTHR42737:SF8">
    <property type="entry name" value="THIOREDOXIN-DISULFIDE REDUCTASE"/>
    <property type="match status" value="1"/>
</dbReference>
<feature type="region of interest" description="Disordered" evidence="12">
    <location>
        <begin position="149"/>
        <end position="172"/>
    </location>
</feature>
<dbReference type="PRINTS" id="PR00411">
    <property type="entry name" value="PNDRDTASEI"/>
</dbReference>
<evidence type="ECO:0000256" key="12">
    <source>
        <dbReference type="SAM" id="MobiDB-lite"/>
    </source>
</evidence>
<dbReference type="GO" id="GO:0045454">
    <property type="term" value="P:cell redox homeostasis"/>
    <property type="evidence" value="ECO:0007669"/>
    <property type="project" value="InterPro"/>
</dbReference>
<name>A0AAN5CPD9_9BILA</name>
<organism evidence="15 16">
    <name type="scientific">Pristionchus mayeri</name>
    <dbReference type="NCBI Taxonomy" id="1317129"/>
    <lineage>
        <taxon>Eukaryota</taxon>
        <taxon>Metazoa</taxon>
        <taxon>Ecdysozoa</taxon>
        <taxon>Nematoda</taxon>
        <taxon>Chromadorea</taxon>
        <taxon>Rhabditida</taxon>
        <taxon>Rhabditina</taxon>
        <taxon>Diplogasteromorpha</taxon>
        <taxon>Diplogasteroidea</taxon>
        <taxon>Neodiplogasteridae</taxon>
        <taxon>Pristionchus</taxon>
    </lineage>
</organism>
<reference evidence="16" key="1">
    <citation type="submission" date="2022-10" db="EMBL/GenBank/DDBJ databases">
        <title>Genome assembly of Pristionchus species.</title>
        <authorList>
            <person name="Yoshida K."/>
            <person name="Sommer R.J."/>
        </authorList>
    </citation>
    <scope>NUCLEOTIDE SEQUENCE [LARGE SCALE GENOMIC DNA]</scope>
    <source>
        <strain evidence="16">RS5460</strain>
    </source>
</reference>
<evidence type="ECO:0000256" key="4">
    <source>
        <dbReference type="ARBA" id="ARBA00022630"/>
    </source>
</evidence>
<dbReference type="PRINTS" id="PR00368">
    <property type="entry name" value="FADPNR"/>
</dbReference>
<dbReference type="SUPFAM" id="SSF55424">
    <property type="entry name" value="FAD/NAD-linked reductases, dimerisation (C-terminal) domain"/>
    <property type="match status" value="1"/>
</dbReference>
<evidence type="ECO:0000256" key="9">
    <source>
        <dbReference type="ARBA" id="ARBA00023157"/>
    </source>
</evidence>
<keyword evidence="8 11" id="KW-0560">Oxidoreductase</keyword>
<keyword evidence="6" id="KW-0521">NADP</keyword>
<dbReference type="EC" id="1.8.1.9" evidence="3"/>
<evidence type="ECO:0000256" key="3">
    <source>
        <dbReference type="ARBA" id="ARBA00012610"/>
    </source>
</evidence>
<evidence type="ECO:0000256" key="7">
    <source>
        <dbReference type="ARBA" id="ARBA00022933"/>
    </source>
</evidence>
<dbReference type="InterPro" id="IPR023753">
    <property type="entry name" value="FAD/NAD-binding_dom"/>
</dbReference>
<dbReference type="FunFam" id="3.30.390.30:FF:000004">
    <property type="entry name" value="Thioredoxin reductase 1, cytoplasmic"/>
    <property type="match status" value="1"/>
</dbReference>
<dbReference type="Gene3D" id="3.30.390.30">
    <property type="match status" value="1"/>
</dbReference>
<dbReference type="PROSITE" id="PS00076">
    <property type="entry name" value="PYRIDINE_REDOX_1"/>
    <property type="match status" value="1"/>
</dbReference>
<keyword evidence="9" id="KW-1015">Disulfide bond</keyword>
<dbReference type="NCBIfam" id="TIGR01438">
    <property type="entry name" value="TGR"/>
    <property type="match status" value="1"/>
</dbReference>
<dbReference type="InterPro" id="IPR046952">
    <property type="entry name" value="GSHR/TRXR-like"/>
</dbReference>
<keyword evidence="16" id="KW-1185">Reference proteome</keyword>
<comment type="caution">
    <text evidence="15">The sequence shown here is derived from an EMBL/GenBank/DDBJ whole genome shotgun (WGS) entry which is preliminary data.</text>
</comment>